<dbReference type="PANTHER" id="PTHR10885">
    <property type="entry name" value="ISOPENTENYL-DIPHOSPHATE DELTA-ISOMERASE"/>
    <property type="match status" value="1"/>
</dbReference>
<dbReference type="AlphaFoldDB" id="A0A938YRE1"/>
<dbReference type="Gene3D" id="3.90.79.10">
    <property type="entry name" value="Nucleoside Triphosphate Pyrophosphohydrolase"/>
    <property type="match status" value="1"/>
</dbReference>
<accession>A0A938YRE1</accession>
<name>A0A938YRE1_9ARCH</name>
<protein>
    <submittedName>
        <fullName evidence="2">NUDIX domain-containing protein</fullName>
    </submittedName>
</protein>
<comment type="caution">
    <text evidence="2">The sequence shown here is derived from an EMBL/GenBank/DDBJ whole genome shotgun (WGS) entry which is preliminary data.</text>
</comment>
<dbReference type="PANTHER" id="PTHR10885:SF20">
    <property type="entry name" value="NUDIX HYDROLASE DOMAIN-CONTAINING PROTEIN"/>
    <property type="match status" value="1"/>
</dbReference>
<dbReference type="InterPro" id="IPR000086">
    <property type="entry name" value="NUDIX_hydrolase_dom"/>
</dbReference>
<dbReference type="SUPFAM" id="SSF55811">
    <property type="entry name" value="Nudix"/>
    <property type="match status" value="1"/>
</dbReference>
<dbReference type="Proteomes" id="UP000809243">
    <property type="component" value="Unassembled WGS sequence"/>
</dbReference>
<dbReference type="EMBL" id="JAFGDB010000059">
    <property type="protein sequence ID" value="MBN2067510.1"/>
    <property type="molecule type" value="Genomic_DNA"/>
</dbReference>
<evidence type="ECO:0000259" key="1">
    <source>
        <dbReference type="PROSITE" id="PS51462"/>
    </source>
</evidence>
<evidence type="ECO:0000313" key="2">
    <source>
        <dbReference type="EMBL" id="MBN2067510.1"/>
    </source>
</evidence>
<evidence type="ECO:0000313" key="3">
    <source>
        <dbReference type="Proteomes" id="UP000809243"/>
    </source>
</evidence>
<reference evidence="2" key="1">
    <citation type="submission" date="2021-01" db="EMBL/GenBank/DDBJ databases">
        <title>Active Sulfur Cycling in an Early Earth Analoge.</title>
        <authorList>
            <person name="Hahn C.R."/>
            <person name="Youssef N.H."/>
            <person name="Elshahed M."/>
        </authorList>
    </citation>
    <scope>NUCLEOTIDE SEQUENCE</scope>
    <source>
        <strain evidence="2">Zod_Metabat.1151</strain>
    </source>
</reference>
<feature type="domain" description="Nudix hydrolase" evidence="1">
    <location>
        <begin position="29"/>
        <end position="156"/>
    </location>
</feature>
<dbReference type="GO" id="GO:0009240">
    <property type="term" value="P:isopentenyl diphosphate biosynthetic process"/>
    <property type="evidence" value="ECO:0007669"/>
    <property type="project" value="TreeGrafter"/>
</dbReference>
<organism evidence="2 3">
    <name type="scientific">Candidatus Iainarchaeum sp</name>
    <dbReference type="NCBI Taxonomy" id="3101447"/>
    <lineage>
        <taxon>Archaea</taxon>
        <taxon>Candidatus Iainarchaeota</taxon>
        <taxon>Candidatus Iainarchaeia</taxon>
        <taxon>Candidatus Iainarchaeales</taxon>
        <taxon>Candidatus Iainarchaeaceae</taxon>
        <taxon>Candidatus Iainarchaeum</taxon>
    </lineage>
</organism>
<proteinExistence type="predicted"/>
<dbReference type="Pfam" id="PF00293">
    <property type="entry name" value="NUDIX"/>
    <property type="match status" value="1"/>
</dbReference>
<dbReference type="GO" id="GO:0005737">
    <property type="term" value="C:cytoplasm"/>
    <property type="evidence" value="ECO:0007669"/>
    <property type="project" value="TreeGrafter"/>
</dbReference>
<dbReference type="InterPro" id="IPR015797">
    <property type="entry name" value="NUDIX_hydrolase-like_dom_sf"/>
</dbReference>
<gene>
    <name evidence="2" type="ORF">JW744_03515</name>
</gene>
<dbReference type="PROSITE" id="PS51462">
    <property type="entry name" value="NUDIX"/>
    <property type="match status" value="1"/>
</dbReference>
<dbReference type="GO" id="GO:0004452">
    <property type="term" value="F:isopentenyl-diphosphate delta-isomerase activity"/>
    <property type="evidence" value="ECO:0007669"/>
    <property type="project" value="TreeGrafter"/>
</dbReference>
<sequence>MSKEFLPVVDENDSVVGKVLRDECHKKGLLHRSVHIFIFNSKGDLLLQMRSKKMDLYPGFFTSSASGHVSYGETYQEAAEKELAEELGADIKLELFGKYNISSEWDNHFVSLFVGHSDGPFNPDASEVEFVKFCPIPEIKRLMEKEKFSPNFKACFENYIEGNKGALQ</sequence>